<dbReference type="AlphaFoldDB" id="A0A9P7ZSX9"/>
<dbReference type="GeneID" id="70295557"/>
<dbReference type="RefSeq" id="XP_046121425.1">
    <property type="nucleotide sequence ID" value="XM_046264654.1"/>
</dbReference>
<sequence>MARDRSPSGPPSNAPKAPAAFRRHLDEQQSLNLTYPKSSAGPGSWTQSKRWVSDETKERAAYQKLMQSLHYLGADKSPSLPQTSSELTSFRVAQAESKGRIFGEKLRRMEEAEAQKQRNPQHLEVFHGLDLADGLSPVFAVLNCFNKYQDPKQQAGWPSVAEFKEDGEKRAARYGRYFPLPRLDFIARESEGEDAACLYTSDGSIK</sequence>
<evidence type="ECO:0000256" key="1">
    <source>
        <dbReference type="SAM" id="MobiDB-lite"/>
    </source>
</evidence>
<feature type="compositionally biased region" description="Polar residues" evidence="1">
    <location>
        <begin position="28"/>
        <end position="37"/>
    </location>
</feature>
<name>A0A9P7ZSX9_9HYPO</name>
<keyword evidence="3" id="KW-1185">Reference proteome</keyword>
<accession>A0A9P7ZSX9</accession>
<evidence type="ECO:0000313" key="3">
    <source>
        <dbReference type="Proteomes" id="UP000887229"/>
    </source>
</evidence>
<dbReference type="Proteomes" id="UP000887229">
    <property type="component" value="Unassembled WGS sequence"/>
</dbReference>
<dbReference type="OrthoDB" id="1703270at2759"/>
<proteinExistence type="predicted"/>
<evidence type="ECO:0000313" key="2">
    <source>
        <dbReference type="EMBL" id="KAG9257501.1"/>
    </source>
</evidence>
<feature type="region of interest" description="Disordered" evidence="1">
    <location>
        <begin position="1"/>
        <end position="53"/>
    </location>
</feature>
<gene>
    <name evidence="2" type="ORF">F5Z01DRAFT_671098</name>
</gene>
<reference evidence="2" key="1">
    <citation type="journal article" date="2021" name="IMA Fungus">
        <title>Genomic characterization of three marine fungi, including Emericellopsis atlantica sp. nov. with signatures of a generalist lifestyle and marine biomass degradation.</title>
        <authorList>
            <person name="Hagestad O.C."/>
            <person name="Hou L."/>
            <person name="Andersen J.H."/>
            <person name="Hansen E.H."/>
            <person name="Altermark B."/>
            <person name="Li C."/>
            <person name="Kuhnert E."/>
            <person name="Cox R.J."/>
            <person name="Crous P.W."/>
            <person name="Spatafora J.W."/>
            <person name="Lail K."/>
            <person name="Amirebrahimi M."/>
            <person name="Lipzen A."/>
            <person name="Pangilinan J."/>
            <person name="Andreopoulos W."/>
            <person name="Hayes R.D."/>
            <person name="Ng V."/>
            <person name="Grigoriev I.V."/>
            <person name="Jackson S.A."/>
            <person name="Sutton T.D.S."/>
            <person name="Dobson A.D.W."/>
            <person name="Rama T."/>
        </authorList>
    </citation>
    <scope>NUCLEOTIDE SEQUENCE</scope>
    <source>
        <strain evidence="2">TS7</strain>
    </source>
</reference>
<organism evidence="2 3">
    <name type="scientific">Emericellopsis atlantica</name>
    <dbReference type="NCBI Taxonomy" id="2614577"/>
    <lineage>
        <taxon>Eukaryota</taxon>
        <taxon>Fungi</taxon>
        <taxon>Dikarya</taxon>
        <taxon>Ascomycota</taxon>
        <taxon>Pezizomycotina</taxon>
        <taxon>Sordariomycetes</taxon>
        <taxon>Hypocreomycetidae</taxon>
        <taxon>Hypocreales</taxon>
        <taxon>Bionectriaceae</taxon>
        <taxon>Emericellopsis</taxon>
    </lineage>
</organism>
<dbReference type="EMBL" id="MU251245">
    <property type="protein sequence ID" value="KAG9257501.1"/>
    <property type="molecule type" value="Genomic_DNA"/>
</dbReference>
<protein>
    <submittedName>
        <fullName evidence="2">Uncharacterized protein</fullName>
    </submittedName>
</protein>
<comment type="caution">
    <text evidence="2">The sequence shown here is derived from an EMBL/GenBank/DDBJ whole genome shotgun (WGS) entry which is preliminary data.</text>
</comment>